<proteinExistence type="predicted"/>
<dbReference type="PROSITE" id="PS51318">
    <property type="entry name" value="TAT"/>
    <property type="match status" value="1"/>
</dbReference>
<dbReference type="InterPro" id="IPR006311">
    <property type="entry name" value="TAT_signal"/>
</dbReference>
<accession>A0A3B0VY97</accession>
<dbReference type="EMBL" id="UOEX01000171">
    <property type="protein sequence ID" value="VAW36344.1"/>
    <property type="molecule type" value="Genomic_DNA"/>
</dbReference>
<dbReference type="AlphaFoldDB" id="A0A3B0VY97"/>
<feature type="non-terminal residue" evidence="1">
    <location>
        <position position="36"/>
    </location>
</feature>
<name>A0A3B0VY97_9ZZZZ</name>
<gene>
    <name evidence="1" type="ORF">MNBD_DELTA03-1566</name>
</gene>
<organism evidence="1">
    <name type="scientific">hydrothermal vent metagenome</name>
    <dbReference type="NCBI Taxonomy" id="652676"/>
    <lineage>
        <taxon>unclassified sequences</taxon>
        <taxon>metagenomes</taxon>
        <taxon>ecological metagenomes</taxon>
    </lineage>
</organism>
<protein>
    <submittedName>
        <fullName evidence="1">Uncharacterized protein</fullName>
    </submittedName>
</protein>
<reference evidence="1" key="1">
    <citation type="submission" date="2018-06" db="EMBL/GenBank/DDBJ databases">
        <authorList>
            <person name="Zhirakovskaya E."/>
        </authorList>
    </citation>
    <scope>NUCLEOTIDE SEQUENCE</scope>
</reference>
<evidence type="ECO:0000313" key="1">
    <source>
        <dbReference type="EMBL" id="VAW36344.1"/>
    </source>
</evidence>
<sequence length="36" mass="3768">MALNRRSFLKLGFTAALWPTAAMAGSAPFKALSALS</sequence>